<keyword evidence="1" id="KW-0175">Coiled coil</keyword>
<feature type="coiled-coil region" evidence="1">
    <location>
        <begin position="162"/>
        <end position="189"/>
    </location>
</feature>
<accession>A0A1Y1XTC4</accession>
<feature type="region of interest" description="Disordered" evidence="2">
    <location>
        <begin position="92"/>
        <end position="141"/>
    </location>
</feature>
<dbReference type="EMBL" id="MCFE01000486">
    <property type="protein sequence ID" value="ORX88963.1"/>
    <property type="molecule type" value="Genomic_DNA"/>
</dbReference>
<evidence type="ECO:0000313" key="4">
    <source>
        <dbReference type="Proteomes" id="UP000193498"/>
    </source>
</evidence>
<reference evidence="3 4" key="1">
    <citation type="submission" date="2016-07" db="EMBL/GenBank/DDBJ databases">
        <title>Pervasive Adenine N6-methylation of Active Genes in Fungi.</title>
        <authorList>
            <consortium name="DOE Joint Genome Institute"/>
            <person name="Mondo S.J."/>
            <person name="Dannebaum R.O."/>
            <person name="Kuo R.C."/>
            <person name="Labutti K."/>
            <person name="Haridas S."/>
            <person name="Kuo A."/>
            <person name="Salamov A."/>
            <person name="Ahrendt S.R."/>
            <person name="Lipzen A."/>
            <person name="Sullivan W."/>
            <person name="Andreopoulos W.B."/>
            <person name="Clum A."/>
            <person name="Lindquist E."/>
            <person name="Daum C."/>
            <person name="Ramamoorthy G.K."/>
            <person name="Gryganskyi A."/>
            <person name="Culley D."/>
            <person name="Magnuson J.K."/>
            <person name="James T.Y."/>
            <person name="O'Malley M.A."/>
            <person name="Stajich J.E."/>
            <person name="Spatafora J.W."/>
            <person name="Visel A."/>
            <person name="Grigoriev I.V."/>
        </authorList>
    </citation>
    <scope>NUCLEOTIDE SEQUENCE [LARGE SCALE GENOMIC DNA]</scope>
    <source>
        <strain evidence="3 4">CBS 931.73</strain>
    </source>
</reference>
<name>A0A1Y1XTC4_9FUNG</name>
<comment type="caution">
    <text evidence="3">The sequence shown here is derived from an EMBL/GenBank/DDBJ whole genome shotgun (WGS) entry which is preliminary data.</text>
</comment>
<dbReference type="InParanoid" id="A0A1Y1XTC4"/>
<evidence type="ECO:0000313" key="3">
    <source>
        <dbReference type="EMBL" id="ORX88963.1"/>
    </source>
</evidence>
<evidence type="ECO:0000256" key="1">
    <source>
        <dbReference type="SAM" id="Coils"/>
    </source>
</evidence>
<dbReference type="Proteomes" id="UP000193498">
    <property type="component" value="Unassembled WGS sequence"/>
</dbReference>
<feature type="compositionally biased region" description="Polar residues" evidence="2">
    <location>
        <begin position="13"/>
        <end position="52"/>
    </location>
</feature>
<dbReference type="AlphaFoldDB" id="A0A1Y1XTC4"/>
<evidence type="ECO:0000256" key="2">
    <source>
        <dbReference type="SAM" id="MobiDB-lite"/>
    </source>
</evidence>
<organism evidence="3 4">
    <name type="scientific">Basidiobolus meristosporus CBS 931.73</name>
    <dbReference type="NCBI Taxonomy" id="1314790"/>
    <lineage>
        <taxon>Eukaryota</taxon>
        <taxon>Fungi</taxon>
        <taxon>Fungi incertae sedis</taxon>
        <taxon>Zoopagomycota</taxon>
        <taxon>Entomophthoromycotina</taxon>
        <taxon>Basidiobolomycetes</taxon>
        <taxon>Basidiobolales</taxon>
        <taxon>Basidiobolaceae</taxon>
        <taxon>Basidiobolus</taxon>
    </lineage>
</organism>
<sequence length="311" mass="35574">MDLESLPSIAYTDRNQGTPSPVLTNSSRSTSPIATPTPSRRLSFSSNPTQLHTSEHKYPRASPRTLRRFGFVDPPQRILKPEPVSIERPVFKLSPQRPAPAQSATKPRPEWNNHFNSVYGDKRTSPKGAGTPNANSLDSPTDAKGFLKRRNSTVVDGDPALVEQLQRKVAKLRDRVDLEIEKRDTIERNLMIELASRRRFEAECRSKDEIIRELRKFFSITPIWLSTHSVDSLGIMLRHISQNHENLVVNADRRERDFANRLRAEREIRVHLESQVKQLGSMLAPEVMLRMLEEQIEAMDMIEETIKPESL</sequence>
<feature type="region of interest" description="Disordered" evidence="2">
    <location>
        <begin position="1"/>
        <end position="62"/>
    </location>
</feature>
<proteinExistence type="predicted"/>
<gene>
    <name evidence="3" type="ORF">K493DRAFT_410714</name>
</gene>
<protein>
    <submittedName>
        <fullName evidence="3">Uncharacterized protein</fullName>
    </submittedName>
</protein>
<keyword evidence="4" id="KW-1185">Reference proteome</keyword>